<dbReference type="RefSeq" id="WP_082402841.1">
    <property type="nucleotide sequence ID" value="NZ_CYTI01000016.1"/>
</dbReference>
<dbReference type="AlphaFoldDB" id="A0A9X3L4H3"/>
<protein>
    <recommendedName>
        <fullName evidence="5">Transmembrane protein</fullName>
    </recommendedName>
</protein>
<keyword evidence="2" id="KW-1133">Transmembrane helix</keyword>
<accession>A0A9X3L4H3</accession>
<proteinExistence type="predicted"/>
<feature type="transmembrane region" description="Helical" evidence="2">
    <location>
        <begin position="435"/>
        <end position="456"/>
    </location>
</feature>
<dbReference type="Proteomes" id="UP001141992">
    <property type="component" value="Unassembled WGS sequence"/>
</dbReference>
<keyword evidence="2" id="KW-0472">Membrane</keyword>
<comment type="caution">
    <text evidence="3">The sequence shown here is derived from an EMBL/GenBank/DDBJ whole genome shotgun (WGS) entry which is preliminary data.</text>
</comment>
<evidence type="ECO:0000256" key="2">
    <source>
        <dbReference type="SAM" id="Phobius"/>
    </source>
</evidence>
<feature type="transmembrane region" description="Helical" evidence="2">
    <location>
        <begin position="359"/>
        <end position="380"/>
    </location>
</feature>
<evidence type="ECO:0000313" key="4">
    <source>
        <dbReference type="Proteomes" id="UP001141992"/>
    </source>
</evidence>
<feature type="transmembrane region" description="Helical" evidence="2">
    <location>
        <begin position="330"/>
        <end position="347"/>
    </location>
</feature>
<gene>
    <name evidence="3" type="ORF">O9570_28060</name>
</gene>
<organism evidence="3 4">
    <name type="scientific">Alcaligenes xylosoxydans xylosoxydans</name>
    <name type="common">Achromobacter xylosoxidans</name>
    <dbReference type="NCBI Taxonomy" id="85698"/>
    <lineage>
        <taxon>Bacteria</taxon>
        <taxon>Pseudomonadati</taxon>
        <taxon>Pseudomonadota</taxon>
        <taxon>Betaproteobacteria</taxon>
        <taxon>Burkholderiales</taxon>
        <taxon>Alcaligenaceae</taxon>
        <taxon>Achromobacter</taxon>
    </lineage>
</organism>
<feature type="compositionally biased region" description="Basic and acidic residues" evidence="1">
    <location>
        <begin position="508"/>
        <end position="523"/>
    </location>
</feature>
<reference evidence="3" key="1">
    <citation type="submission" date="2022-12" db="EMBL/GenBank/DDBJ databases">
        <authorList>
            <person name="Voronina O.L."/>
            <person name="Kunda M.S."/>
            <person name="Ryzhova N."/>
            <person name="Aksenova E.I."/>
        </authorList>
    </citation>
    <scope>NUCLEOTIDE SEQUENCE</scope>
    <source>
        <strain evidence="3">SCCH136:Ach223948</strain>
    </source>
</reference>
<sequence length="560" mass="61463">MNSKKCLASLIDSLGEHANIRETIGQIDISGHVSPEKSDDFKQAFKDFSEKKSEAWSISIRDGEFSEISTDAIANEDVTLVIKKPIGGRIFFASLAGFSAALEDKALTLASELLVLSSFNGFKTRGFSVLPWDGELLPGLPCLEPDSDAIDPRKGVVRDLTGNTVPADPYRWILVGHDGGGEPWNIWKTLATKNLATLLVSDVWKEDTTKVSINGARKRTFSLGEKCQDSNAYSKICQAADWILVKQDTEARHEVLVRRLSSIVRDSDSNGVAEWLTVLPESLQEALDGARLDHRAYVRSKSAETVKAMADLRKAVGEDVSRIVERIHRLSAGFVIGLAALATGLGVRLTLLTSQKNTWAVAGIIFCCVVLAITWASIVLQHHVSSKSLVNELRNMRRWHKNIHIALTRSDYRELALHPVLDAIRLYKKTAKSTINGMIAASFVFIALFIITPFFYSAEPVGANDKNRESQSLLNSDIEESALKVSPTQREGRNLEVAPPTGQESNSEDDKAVQDTSILDDKQSSSSQDVFEAGEKGRSPENYISPRSANDTVPTPATIM</sequence>
<evidence type="ECO:0008006" key="5">
    <source>
        <dbReference type="Google" id="ProtNLM"/>
    </source>
</evidence>
<name>A0A9X3L4H3_ALCXX</name>
<dbReference type="EMBL" id="JAPZVI010000037">
    <property type="protein sequence ID" value="MCZ8405336.1"/>
    <property type="molecule type" value="Genomic_DNA"/>
</dbReference>
<keyword evidence="2" id="KW-0812">Transmembrane</keyword>
<feature type="compositionally biased region" description="Polar residues" evidence="1">
    <location>
        <begin position="545"/>
        <end position="560"/>
    </location>
</feature>
<evidence type="ECO:0000256" key="1">
    <source>
        <dbReference type="SAM" id="MobiDB-lite"/>
    </source>
</evidence>
<feature type="region of interest" description="Disordered" evidence="1">
    <location>
        <begin position="477"/>
        <end position="560"/>
    </location>
</feature>
<evidence type="ECO:0000313" key="3">
    <source>
        <dbReference type="EMBL" id="MCZ8405336.1"/>
    </source>
</evidence>